<dbReference type="STRING" id="1195236.CTER_2522"/>
<dbReference type="Pfam" id="PF19848">
    <property type="entry name" value="DUF6323"/>
    <property type="match status" value="1"/>
</dbReference>
<gene>
    <name evidence="1" type="ORF">CTER_2522</name>
</gene>
<comment type="caution">
    <text evidence="1">The sequence shown here is derived from an EMBL/GenBank/DDBJ whole genome shotgun (WGS) entry which is preliminary data.</text>
</comment>
<dbReference type="eggNOG" id="ENOG5031X2N">
    <property type="taxonomic scope" value="Bacteria"/>
</dbReference>
<accession>S0FJ16</accession>
<sequence>MYMFLPMLLNSANPLLNEKYVGILMNINNTSRQYGLTITAEDAKNIVEVRNTVLRNYGRVDLGIAATGEIMEKFCTSSFIDSGNYLYIINEIQELFYYLKNETEEKIPDDELITLLRELFENYCWGSVEFLKGVVQEYAEAFRKREQKRDILEKGDAQH</sequence>
<evidence type="ECO:0000313" key="2">
    <source>
        <dbReference type="Proteomes" id="UP000014155"/>
    </source>
</evidence>
<dbReference type="PATRIC" id="fig|1195236.3.peg.2840"/>
<organism evidence="1 2">
    <name type="scientific">Ruminiclostridium cellobioparum subsp. termitidis CT1112</name>
    <dbReference type="NCBI Taxonomy" id="1195236"/>
    <lineage>
        <taxon>Bacteria</taxon>
        <taxon>Bacillati</taxon>
        <taxon>Bacillota</taxon>
        <taxon>Clostridia</taxon>
        <taxon>Eubacteriales</taxon>
        <taxon>Oscillospiraceae</taxon>
        <taxon>Ruminiclostridium</taxon>
    </lineage>
</organism>
<dbReference type="Proteomes" id="UP000014155">
    <property type="component" value="Unassembled WGS sequence"/>
</dbReference>
<dbReference type="InterPro" id="IPR046286">
    <property type="entry name" value="DUF6323"/>
</dbReference>
<dbReference type="EMBL" id="AORV01000035">
    <property type="protein sequence ID" value="EMS71697.1"/>
    <property type="molecule type" value="Genomic_DNA"/>
</dbReference>
<keyword evidence="2" id="KW-1185">Reference proteome</keyword>
<name>S0FJ16_RUMCE</name>
<dbReference type="AlphaFoldDB" id="S0FJ16"/>
<protein>
    <submittedName>
        <fullName evidence="1">Uncharacterized protein</fullName>
    </submittedName>
</protein>
<dbReference type="RefSeq" id="WP_004626095.1">
    <property type="nucleotide sequence ID" value="NZ_AORV01000035.1"/>
</dbReference>
<reference evidence="1 2" key="1">
    <citation type="journal article" date="2013" name="Genome Announc.">
        <title>Draft Genome Sequence of the Cellulolytic, Mesophilic, Anaerobic Bacterium Clostridium termitidis Strain CT1112 (DSM 5398).</title>
        <authorList>
            <person name="Lal S."/>
            <person name="Ramachandran U."/>
            <person name="Zhang X."/>
            <person name="Munir R."/>
            <person name="Sparling R."/>
            <person name="Levin D.B."/>
        </authorList>
    </citation>
    <scope>NUCLEOTIDE SEQUENCE [LARGE SCALE GENOMIC DNA]</scope>
    <source>
        <strain evidence="1 2">CT1112</strain>
    </source>
</reference>
<evidence type="ECO:0000313" key="1">
    <source>
        <dbReference type="EMBL" id="EMS71697.1"/>
    </source>
</evidence>
<proteinExistence type="predicted"/>